<sequence length="109" mass="12824">MLFNREMIKGSTSMLIMSLLYKEGPLYGYQIAKLIDERSDHELSFKEGTLYPALYKLEEEGMLVTEWKVVEGRKRRYYALTPAGREDFLKRQNEWFSLINSVKKVLGHV</sequence>
<dbReference type="PANTHER" id="PTHR33169">
    <property type="entry name" value="PADR-FAMILY TRANSCRIPTIONAL REGULATOR"/>
    <property type="match status" value="1"/>
</dbReference>
<dbReference type="Pfam" id="PF03551">
    <property type="entry name" value="PadR"/>
    <property type="match status" value="1"/>
</dbReference>
<evidence type="ECO:0000313" key="3">
    <source>
        <dbReference type="Proteomes" id="UP001589747"/>
    </source>
</evidence>
<name>A0ABV5KMV1_9BACL</name>
<feature type="domain" description="Transcription regulator PadR N-terminal" evidence="1">
    <location>
        <begin position="16"/>
        <end position="87"/>
    </location>
</feature>
<dbReference type="EMBL" id="JBHMDO010000021">
    <property type="protein sequence ID" value="MFB9326541.1"/>
    <property type="molecule type" value="Genomic_DNA"/>
</dbReference>
<dbReference type="Gene3D" id="1.10.10.10">
    <property type="entry name" value="Winged helix-like DNA-binding domain superfamily/Winged helix DNA-binding domain"/>
    <property type="match status" value="1"/>
</dbReference>
<dbReference type="PANTHER" id="PTHR33169:SF14">
    <property type="entry name" value="TRANSCRIPTIONAL REGULATOR RV3488"/>
    <property type="match status" value="1"/>
</dbReference>
<protein>
    <submittedName>
        <fullName evidence="2">PadR family transcriptional regulator</fullName>
    </submittedName>
</protein>
<dbReference type="InterPro" id="IPR036388">
    <property type="entry name" value="WH-like_DNA-bd_sf"/>
</dbReference>
<evidence type="ECO:0000313" key="2">
    <source>
        <dbReference type="EMBL" id="MFB9326541.1"/>
    </source>
</evidence>
<dbReference type="Proteomes" id="UP001589747">
    <property type="component" value="Unassembled WGS sequence"/>
</dbReference>
<comment type="caution">
    <text evidence="2">The sequence shown here is derived from an EMBL/GenBank/DDBJ whole genome shotgun (WGS) entry which is preliminary data.</text>
</comment>
<dbReference type="RefSeq" id="WP_377493948.1">
    <property type="nucleotide sequence ID" value="NZ_JBHMDO010000021.1"/>
</dbReference>
<organism evidence="2 3">
    <name type="scientific">Paenibacillus aurantiacus</name>
    <dbReference type="NCBI Taxonomy" id="1936118"/>
    <lineage>
        <taxon>Bacteria</taxon>
        <taxon>Bacillati</taxon>
        <taxon>Bacillota</taxon>
        <taxon>Bacilli</taxon>
        <taxon>Bacillales</taxon>
        <taxon>Paenibacillaceae</taxon>
        <taxon>Paenibacillus</taxon>
    </lineage>
</organism>
<proteinExistence type="predicted"/>
<dbReference type="SUPFAM" id="SSF46785">
    <property type="entry name" value="Winged helix' DNA-binding domain"/>
    <property type="match status" value="1"/>
</dbReference>
<reference evidence="2 3" key="1">
    <citation type="submission" date="2024-09" db="EMBL/GenBank/DDBJ databases">
        <authorList>
            <person name="Sun Q."/>
            <person name="Mori K."/>
        </authorList>
    </citation>
    <scope>NUCLEOTIDE SEQUENCE [LARGE SCALE GENOMIC DNA]</scope>
    <source>
        <strain evidence="2 3">TISTR 2452</strain>
    </source>
</reference>
<evidence type="ECO:0000259" key="1">
    <source>
        <dbReference type="Pfam" id="PF03551"/>
    </source>
</evidence>
<accession>A0ABV5KMV1</accession>
<dbReference type="InterPro" id="IPR052509">
    <property type="entry name" value="Metal_resp_DNA-bind_regulator"/>
</dbReference>
<keyword evidence="3" id="KW-1185">Reference proteome</keyword>
<dbReference type="InterPro" id="IPR005149">
    <property type="entry name" value="Tscrpt_reg_PadR_N"/>
</dbReference>
<gene>
    <name evidence="2" type="ORF">ACFFSY_11510</name>
</gene>
<dbReference type="InterPro" id="IPR036390">
    <property type="entry name" value="WH_DNA-bd_sf"/>
</dbReference>